<keyword evidence="2" id="KW-1185">Reference proteome</keyword>
<sequence length="41" mass="4593">MAYGSQEACPKLGKKVVKNCTLIHGVDDGCHEKRLTRQHKL</sequence>
<comment type="caution">
    <text evidence="1">The sequence shown here is derived from an EMBL/GenBank/DDBJ whole genome shotgun (WGS) entry which is preliminary data.</text>
</comment>
<gene>
    <name evidence="1" type="ORF">HanXRQr2_Chr11g0466861</name>
</gene>
<name>A0A9K3MY20_HELAN</name>
<evidence type="ECO:0000313" key="2">
    <source>
        <dbReference type="Proteomes" id="UP000215914"/>
    </source>
</evidence>
<evidence type="ECO:0000313" key="1">
    <source>
        <dbReference type="EMBL" id="KAF5779977.1"/>
    </source>
</evidence>
<reference evidence="1" key="2">
    <citation type="submission" date="2020-06" db="EMBL/GenBank/DDBJ databases">
        <title>Helianthus annuus Genome sequencing and assembly Release 2.</title>
        <authorList>
            <person name="Gouzy J."/>
            <person name="Langlade N."/>
            <person name="Munos S."/>
        </authorList>
    </citation>
    <scope>NUCLEOTIDE SEQUENCE</scope>
    <source>
        <tissue evidence="1">Leaves</tissue>
    </source>
</reference>
<organism evidence="1 2">
    <name type="scientific">Helianthus annuus</name>
    <name type="common">Common sunflower</name>
    <dbReference type="NCBI Taxonomy" id="4232"/>
    <lineage>
        <taxon>Eukaryota</taxon>
        <taxon>Viridiplantae</taxon>
        <taxon>Streptophyta</taxon>
        <taxon>Embryophyta</taxon>
        <taxon>Tracheophyta</taxon>
        <taxon>Spermatophyta</taxon>
        <taxon>Magnoliopsida</taxon>
        <taxon>eudicotyledons</taxon>
        <taxon>Gunneridae</taxon>
        <taxon>Pentapetalae</taxon>
        <taxon>asterids</taxon>
        <taxon>campanulids</taxon>
        <taxon>Asterales</taxon>
        <taxon>Asteraceae</taxon>
        <taxon>Asteroideae</taxon>
        <taxon>Heliantheae alliance</taxon>
        <taxon>Heliantheae</taxon>
        <taxon>Helianthus</taxon>
    </lineage>
</organism>
<dbReference type="EMBL" id="MNCJ02000326">
    <property type="protein sequence ID" value="KAF5779977.1"/>
    <property type="molecule type" value="Genomic_DNA"/>
</dbReference>
<reference evidence="1" key="1">
    <citation type="journal article" date="2017" name="Nature">
        <title>The sunflower genome provides insights into oil metabolism, flowering and Asterid evolution.</title>
        <authorList>
            <person name="Badouin H."/>
            <person name="Gouzy J."/>
            <person name="Grassa C.J."/>
            <person name="Murat F."/>
            <person name="Staton S.E."/>
            <person name="Cottret L."/>
            <person name="Lelandais-Briere C."/>
            <person name="Owens G.L."/>
            <person name="Carrere S."/>
            <person name="Mayjonade B."/>
            <person name="Legrand L."/>
            <person name="Gill N."/>
            <person name="Kane N.C."/>
            <person name="Bowers J.E."/>
            <person name="Hubner S."/>
            <person name="Bellec A."/>
            <person name="Berard A."/>
            <person name="Berges H."/>
            <person name="Blanchet N."/>
            <person name="Boniface M.C."/>
            <person name="Brunel D."/>
            <person name="Catrice O."/>
            <person name="Chaidir N."/>
            <person name="Claudel C."/>
            <person name="Donnadieu C."/>
            <person name="Faraut T."/>
            <person name="Fievet G."/>
            <person name="Helmstetter N."/>
            <person name="King M."/>
            <person name="Knapp S.J."/>
            <person name="Lai Z."/>
            <person name="Le Paslier M.C."/>
            <person name="Lippi Y."/>
            <person name="Lorenzon L."/>
            <person name="Mandel J.R."/>
            <person name="Marage G."/>
            <person name="Marchand G."/>
            <person name="Marquand E."/>
            <person name="Bret-Mestries E."/>
            <person name="Morien E."/>
            <person name="Nambeesan S."/>
            <person name="Nguyen T."/>
            <person name="Pegot-Espagnet P."/>
            <person name="Pouilly N."/>
            <person name="Raftis F."/>
            <person name="Sallet E."/>
            <person name="Schiex T."/>
            <person name="Thomas J."/>
            <person name="Vandecasteele C."/>
            <person name="Vares D."/>
            <person name="Vear F."/>
            <person name="Vautrin S."/>
            <person name="Crespi M."/>
            <person name="Mangin B."/>
            <person name="Burke J.M."/>
            <person name="Salse J."/>
            <person name="Munos S."/>
            <person name="Vincourt P."/>
            <person name="Rieseberg L.H."/>
            <person name="Langlade N.B."/>
        </authorList>
    </citation>
    <scope>NUCLEOTIDE SEQUENCE</scope>
    <source>
        <tissue evidence="1">Leaves</tissue>
    </source>
</reference>
<protein>
    <submittedName>
        <fullName evidence="1">Uncharacterized protein</fullName>
    </submittedName>
</protein>
<accession>A0A9K3MY20</accession>
<proteinExistence type="predicted"/>
<dbReference type="AlphaFoldDB" id="A0A9K3MY20"/>
<dbReference type="Proteomes" id="UP000215914">
    <property type="component" value="Unassembled WGS sequence"/>
</dbReference>
<dbReference type="Gramene" id="mRNA:HanXRQr2_Chr11g0466861">
    <property type="protein sequence ID" value="mRNA:HanXRQr2_Chr11g0466861"/>
    <property type="gene ID" value="HanXRQr2_Chr11g0466861"/>
</dbReference>